<dbReference type="InterPro" id="IPR010982">
    <property type="entry name" value="Lambda_DNA-bd_dom_sf"/>
</dbReference>
<proteinExistence type="predicted"/>
<dbReference type="HOGENOM" id="CLU_137365_0_0_5"/>
<dbReference type="eggNOG" id="COG3636">
    <property type="taxonomic scope" value="Bacteria"/>
</dbReference>
<sequence>MKTAPYDTAEFLTSPEAMRAYMAEALETNDAAFIAHALGTVARAKSMTDIARKTGLSRESLYRALSAAGRPELATVMKVLGALDLQLSIKNARPAVKAMKVVKVARGAKVGKLSKPRAGTIAKAKVTAIAKQRTAKMPAHPGARQGGSKRRQLAQA</sequence>
<feature type="compositionally biased region" description="Basic residues" evidence="1">
    <location>
        <begin position="147"/>
        <end position="156"/>
    </location>
</feature>
<organism evidence="2">
    <name type="scientific">Rhodopseudomonas palustris (strain BisB18)</name>
    <dbReference type="NCBI Taxonomy" id="316056"/>
    <lineage>
        <taxon>Bacteria</taxon>
        <taxon>Pseudomonadati</taxon>
        <taxon>Pseudomonadota</taxon>
        <taxon>Alphaproteobacteria</taxon>
        <taxon>Hyphomicrobiales</taxon>
        <taxon>Nitrobacteraceae</taxon>
        <taxon>Rhodopseudomonas</taxon>
    </lineage>
</organism>
<dbReference type="Pfam" id="PF21716">
    <property type="entry name" value="dnstrm_HI1420"/>
    <property type="match status" value="1"/>
</dbReference>
<gene>
    <name evidence="2" type="ordered locus">RPC_2537</name>
</gene>
<dbReference type="SUPFAM" id="SSF47413">
    <property type="entry name" value="lambda repressor-like DNA-binding domains"/>
    <property type="match status" value="1"/>
</dbReference>
<dbReference type="GO" id="GO:0003677">
    <property type="term" value="F:DNA binding"/>
    <property type="evidence" value="ECO:0007669"/>
    <property type="project" value="InterPro"/>
</dbReference>
<feature type="region of interest" description="Disordered" evidence="1">
    <location>
        <begin position="133"/>
        <end position="156"/>
    </location>
</feature>
<dbReference type="AlphaFoldDB" id="Q214U9"/>
<dbReference type="InterPro" id="IPR014057">
    <property type="entry name" value="HI1420"/>
</dbReference>
<dbReference type="KEGG" id="rpc:RPC_2537"/>
<reference evidence="2" key="1">
    <citation type="submission" date="2006-03" db="EMBL/GenBank/DDBJ databases">
        <title>Complete sequence of Rhodopseudomonas palustris BisB18.</title>
        <authorList>
            <consortium name="US DOE Joint Genome Institute"/>
            <person name="Copeland A."/>
            <person name="Lucas S."/>
            <person name="Lapidus A."/>
            <person name="Barry K."/>
            <person name="Detter J.C."/>
            <person name="Glavina del Rio T."/>
            <person name="Hammon N."/>
            <person name="Israni S."/>
            <person name="Dalin E."/>
            <person name="Tice H."/>
            <person name="Pitluck S."/>
            <person name="Chain P."/>
            <person name="Malfatti S."/>
            <person name="Shin M."/>
            <person name="Vergez L."/>
            <person name="Schmutz J."/>
            <person name="Larimer F."/>
            <person name="Land M."/>
            <person name="Hauser L."/>
            <person name="Pelletier D.A."/>
            <person name="Kyrpides N."/>
            <person name="Anderson I."/>
            <person name="Oda Y."/>
            <person name="Harwood C.S."/>
            <person name="Richardson P."/>
        </authorList>
    </citation>
    <scope>NUCLEOTIDE SEQUENCE [LARGE SCALE GENOMIC DNA]</scope>
    <source>
        <strain evidence="2">BisB18</strain>
    </source>
</reference>
<evidence type="ECO:0000256" key="1">
    <source>
        <dbReference type="SAM" id="MobiDB-lite"/>
    </source>
</evidence>
<dbReference type="STRING" id="316056.RPC_2537"/>
<evidence type="ECO:0000313" key="2">
    <source>
        <dbReference type="EMBL" id="ABD88087.1"/>
    </source>
</evidence>
<name>Q214U9_RHOPB</name>
<dbReference type="EMBL" id="CP000301">
    <property type="protein sequence ID" value="ABD88087.1"/>
    <property type="molecule type" value="Genomic_DNA"/>
</dbReference>
<dbReference type="NCBIfam" id="TIGR02684">
    <property type="entry name" value="dnstrm_HI1420"/>
    <property type="match status" value="1"/>
</dbReference>
<dbReference type="OrthoDB" id="9798416at2"/>
<dbReference type="PANTHER" id="PTHR40275">
    <property type="entry name" value="SSL7038 PROTEIN"/>
    <property type="match status" value="1"/>
</dbReference>
<accession>Q214U9</accession>
<dbReference type="PANTHER" id="PTHR40275:SF1">
    <property type="entry name" value="SSL7038 PROTEIN"/>
    <property type="match status" value="1"/>
</dbReference>
<protein>
    <submittedName>
        <fullName evidence="2">Putative transcriptional regulator</fullName>
    </submittedName>
</protein>